<proteinExistence type="predicted"/>
<sequence>MLFPPNVMCTGAHSIRTFETNSMVVIEHSCEDLLEFGTSRAGGLESRFGSGFFPFFFSPFGAAWQALPQTTSGQLSFLGGAAYKKYRTEDKGIV</sequence>
<protein>
    <submittedName>
        <fullName evidence="1">Uncharacterized protein</fullName>
    </submittedName>
</protein>
<comment type="caution">
    <text evidence="1">The sequence shown here is derived from an EMBL/GenBank/DDBJ whole genome shotgun (WGS) entry which is preliminary data.</text>
</comment>
<accession>A0AAV4PE70</accession>
<organism evidence="1 2">
    <name type="scientific">Caerostris extrusa</name>
    <name type="common">Bark spider</name>
    <name type="synonym">Caerostris bankana</name>
    <dbReference type="NCBI Taxonomy" id="172846"/>
    <lineage>
        <taxon>Eukaryota</taxon>
        <taxon>Metazoa</taxon>
        <taxon>Ecdysozoa</taxon>
        <taxon>Arthropoda</taxon>
        <taxon>Chelicerata</taxon>
        <taxon>Arachnida</taxon>
        <taxon>Araneae</taxon>
        <taxon>Araneomorphae</taxon>
        <taxon>Entelegynae</taxon>
        <taxon>Araneoidea</taxon>
        <taxon>Araneidae</taxon>
        <taxon>Caerostris</taxon>
    </lineage>
</organism>
<evidence type="ECO:0000313" key="2">
    <source>
        <dbReference type="Proteomes" id="UP001054945"/>
    </source>
</evidence>
<dbReference type="AlphaFoldDB" id="A0AAV4PE70"/>
<gene>
    <name evidence="1" type="ORF">CEXT_24931</name>
</gene>
<keyword evidence="2" id="KW-1185">Reference proteome</keyword>
<dbReference type="Proteomes" id="UP001054945">
    <property type="component" value="Unassembled WGS sequence"/>
</dbReference>
<name>A0AAV4PE70_CAEEX</name>
<evidence type="ECO:0000313" key="1">
    <source>
        <dbReference type="EMBL" id="GIX94446.1"/>
    </source>
</evidence>
<dbReference type="EMBL" id="BPLR01004376">
    <property type="protein sequence ID" value="GIX94446.1"/>
    <property type="molecule type" value="Genomic_DNA"/>
</dbReference>
<reference evidence="1 2" key="1">
    <citation type="submission" date="2021-06" db="EMBL/GenBank/DDBJ databases">
        <title>Caerostris extrusa draft genome.</title>
        <authorList>
            <person name="Kono N."/>
            <person name="Arakawa K."/>
        </authorList>
    </citation>
    <scope>NUCLEOTIDE SEQUENCE [LARGE SCALE GENOMIC DNA]</scope>
</reference>